<gene>
    <name evidence="1" type="ORF">CwatDRAFT_3750</name>
</gene>
<organism evidence="1 2">
    <name type="scientific">Crocosphaera watsonii WH 8501</name>
    <dbReference type="NCBI Taxonomy" id="165597"/>
    <lineage>
        <taxon>Bacteria</taxon>
        <taxon>Bacillati</taxon>
        <taxon>Cyanobacteriota</taxon>
        <taxon>Cyanophyceae</taxon>
        <taxon>Oscillatoriophycideae</taxon>
        <taxon>Chroococcales</taxon>
        <taxon>Aphanothecaceae</taxon>
        <taxon>Crocosphaera</taxon>
    </lineage>
</organism>
<evidence type="ECO:0000313" key="2">
    <source>
        <dbReference type="Proteomes" id="UP000003922"/>
    </source>
</evidence>
<dbReference type="EMBL" id="AADV02000012">
    <property type="protein sequence ID" value="EAM50920.1"/>
    <property type="molecule type" value="Genomic_DNA"/>
</dbReference>
<dbReference type="KEGG" id="cwa:CwatDRAFT_3750"/>
<dbReference type="Proteomes" id="UP000003922">
    <property type="component" value="Unassembled WGS sequence"/>
</dbReference>
<keyword evidence="2" id="KW-1185">Reference proteome</keyword>
<protein>
    <submittedName>
        <fullName evidence="1">Uncharacterized protein</fullName>
    </submittedName>
</protein>
<comment type="caution">
    <text evidence="1">The sequence shown here is derived from an EMBL/GenBank/DDBJ whole genome shotgun (WGS) entry which is preliminary data.</text>
</comment>
<sequence length="62" mass="7171">MDEKGLEYIKEVTASLDAWHEAKAAIAEARQIILHKLNLMNWVANFLDFGQKKFVSVYFTLN</sequence>
<accession>Q4C424</accession>
<dbReference type="AlphaFoldDB" id="Q4C424"/>
<reference evidence="1" key="2">
    <citation type="submission" date="2005-06" db="EMBL/GenBank/DDBJ databases">
        <title>Sequencing of the draft genome and assembly of Crocosphaera watsonii WH 8501.</title>
        <authorList>
            <consortium name="US DOE Joint Genome Institute (JGI-PGF)"/>
            <person name="Copeland A."/>
            <person name="Lucas S."/>
            <person name="Lapidus A."/>
            <person name="Barry K."/>
            <person name="Detter C."/>
            <person name="Glavina T."/>
            <person name="Hammon N."/>
            <person name="Israni S."/>
            <person name="Pitluck S."/>
            <person name="Richardson P."/>
        </authorList>
    </citation>
    <scope>NUCLEOTIDE SEQUENCE [LARGE SCALE GENOMIC DNA]</scope>
    <source>
        <strain evidence="1">WH 8501</strain>
    </source>
</reference>
<reference evidence="1" key="3">
    <citation type="submission" date="2016-12" db="EMBL/GenBank/DDBJ databases">
        <title>Annotation of the draft genome assembly of Crocosphaera watsonii WH 8501.</title>
        <authorList>
            <consortium name="US DOE Joint Genome Institute (JGI-ORNL)"/>
            <person name="Larimer F."/>
            <person name="Land M."/>
        </authorList>
    </citation>
    <scope>NUCLEOTIDE SEQUENCE</scope>
    <source>
        <strain evidence="1">WH 8501</strain>
    </source>
</reference>
<proteinExistence type="predicted"/>
<reference evidence="1" key="1">
    <citation type="submission" date="2004-02" db="EMBL/GenBank/DDBJ databases">
        <authorList>
            <consortium name="DOE Joint Genome Institute"/>
        </authorList>
    </citation>
    <scope>NUCLEOTIDE SEQUENCE [LARGE SCALE GENOMIC DNA]</scope>
    <source>
        <strain evidence="1">WH 8501</strain>
    </source>
</reference>
<name>Q4C424_CROWT</name>
<evidence type="ECO:0000313" key="1">
    <source>
        <dbReference type="EMBL" id="EAM50920.1"/>
    </source>
</evidence>